<evidence type="ECO:0000256" key="1">
    <source>
        <dbReference type="ARBA" id="ARBA00022448"/>
    </source>
</evidence>
<dbReference type="InterPro" id="IPR003439">
    <property type="entry name" value="ABC_transporter-like_ATP-bd"/>
</dbReference>
<dbReference type="Proteomes" id="UP001156905">
    <property type="component" value="Unassembled WGS sequence"/>
</dbReference>
<evidence type="ECO:0000256" key="2">
    <source>
        <dbReference type="ARBA" id="ARBA00022741"/>
    </source>
</evidence>
<evidence type="ECO:0000313" key="7">
    <source>
        <dbReference type="Proteomes" id="UP001156905"/>
    </source>
</evidence>
<gene>
    <name evidence="6" type="ORF">GCM10007857_11780</name>
</gene>
<dbReference type="RefSeq" id="WP_284262168.1">
    <property type="nucleotide sequence ID" value="NZ_BSOW01000003.1"/>
</dbReference>
<name>A0ABQ6ASA2_9BRAD</name>
<dbReference type="SUPFAM" id="SSF52540">
    <property type="entry name" value="P-loop containing nucleoside triphosphate hydrolases"/>
    <property type="match status" value="1"/>
</dbReference>
<evidence type="ECO:0000256" key="4">
    <source>
        <dbReference type="ARBA" id="ARBA00024722"/>
    </source>
</evidence>
<dbReference type="InterPro" id="IPR027417">
    <property type="entry name" value="P-loop_NTPase"/>
</dbReference>
<dbReference type="GO" id="GO:0005524">
    <property type="term" value="F:ATP binding"/>
    <property type="evidence" value="ECO:0007669"/>
    <property type="project" value="UniProtKB-KW"/>
</dbReference>
<feature type="domain" description="ABC transporter" evidence="5">
    <location>
        <begin position="15"/>
        <end position="256"/>
    </location>
</feature>
<proteinExistence type="predicted"/>
<protein>
    <submittedName>
        <fullName evidence="6">ABC transporter ATP-binding protein</fullName>
    </submittedName>
</protein>
<keyword evidence="1" id="KW-0813">Transport</keyword>
<dbReference type="PANTHER" id="PTHR45772:SF3">
    <property type="entry name" value="ABC TRANSPORTER ATP-BINDING PROTEIN"/>
    <property type="match status" value="1"/>
</dbReference>
<evidence type="ECO:0000313" key="6">
    <source>
        <dbReference type="EMBL" id="GLR84468.1"/>
    </source>
</evidence>
<dbReference type="Pfam" id="PF00005">
    <property type="entry name" value="ABC_tran"/>
    <property type="match status" value="1"/>
</dbReference>
<dbReference type="InterPro" id="IPR051120">
    <property type="entry name" value="ABC_AA/LPS_Transport"/>
</dbReference>
<sequence length="259" mass="28043">MAEAAERIDDPRFVLQTRDLTRQFDGFFALRKVNFRLARDSVHAVIGPNGAGKTTLFNLLTKHLAPSEGAILHDGEDVTRLKMPAMAKRGVVRSFQISAVFAGLTVQENVEVALLRGSGLAWNLLGRISKQSGVAERAAALLRRFGLAEHAETMAGNLSYGRKRVLELATTLALEPKVLLLDEPMAGLGREDIGRVTALIQQARRGRTVLLVEHNMNVVAELADRITVMVRGEIAAEGSYAEVAANPAVITAYTGRAHG</sequence>
<comment type="caution">
    <text evidence="6">The sequence shown here is derived from an EMBL/GenBank/DDBJ whole genome shotgun (WGS) entry which is preliminary data.</text>
</comment>
<accession>A0ABQ6ASA2</accession>
<dbReference type="Gene3D" id="3.40.50.300">
    <property type="entry name" value="P-loop containing nucleotide triphosphate hydrolases"/>
    <property type="match status" value="1"/>
</dbReference>
<dbReference type="InterPro" id="IPR032823">
    <property type="entry name" value="BCA_ABC_TP_C"/>
</dbReference>
<evidence type="ECO:0000256" key="3">
    <source>
        <dbReference type="ARBA" id="ARBA00022840"/>
    </source>
</evidence>
<dbReference type="CDD" id="cd03219">
    <property type="entry name" value="ABC_Mj1267_LivG_branched"/>
    <property type="match status" value="1"/>
</dbReference>
<evidence type="ECO:0000259" key="5">
    <source>
        <dbReference type="PROSITE" id="PS50893"/>
    </source>
</evidence>
<reference evidence="7" key="1">
    <citation type="journal article" date="2019" name="Int. J. Syst. Evol. Microbiol.">
        <title>The Global Catalogue of Microorganisms (GCM) 10K type strain sequencing project: providing services to taxonomists for standard genome sequencing and annotation.</title>
        <authorList>
            <consortium name="The Broad Institute Genomics Platform"/>
            <consortium name="The Broad Institute Genome Sequencing Center for Infectious Disease"/>
            <person name="Wu L."/>
            <person name="Ma J."/>
        </authorList>
    </citation>
    <scope>NUCLEOTIDE SEQUENCE [LARGE SCALE GENOMIC DNA]</scope>
    <source>
        <strain evidence="7">NBRC 102520</strain>
    </source>
</reference>
<keyword evidence="3 6" id="KW-0067">ATP-binding</keyword>
<dbReference type="EMBL" id="BSOW01000003">
    <property type="protein sequence ID" value="GLR84468.1"/>
    <property type="molecule type" value="Genomic_DNA"/>
</dbReference>
<comment type="function">
    <text evidence="4">Involved in beta-(1--&gt;2)glucan export. Transmembrane domains (TMD) form a pore in the inner membrane and the ATP-binding domain (NBD) is responsible for energy generation.</text>
</comment>
<keyword evidence="7" id="KW-1185">Reference proteome</keyword>
<dbReference type="Pfam" id="PF12399">
    <property type="entry name" value="BCA_ABC_TP_C"/>
    <property type="match status" value="1"/>
</dbReference>
<dbReference type="PANTHER" id="PTHR45772">
    <property type="entry name" value="CONSERVED COMPONENT OF ABC TRANSPORTER FOR NATURAL AMINO ACIDS-RELATED"/>
    <property type="match status" value="1"/>
</dbReference>
<dbReference type="InterPro" id="IPR003593">
    <property type="entry name" value="AAA+_ATPase"/>
</dbReference>
<keyword evidence="2" id="KW-0547">Nucleotide-binding</keyword>
<organism evidence="6 7">
    <name type="scientific">Bradyrhizobium iriomotense</name>
    <dbReference type="NCBI Taxonomy" id="441950"/>
    <lineage>
        <taxon>Bacteria</taxon>
        <taxon>Pseudomonadati</taxon>
        <taxon>Pseudomonadota</taxon>
        <taxon>Alphaproteobacteria</taxon>
        <taxon>Hyphomicrobiales</taxon>
        <taxon>Nitrobacteraceae</taxon>
        <taxon>Bradyrhizobium</taxon>
    </lineage>
</organism>
<dbReference type="PROSITE" id="PS50893">
    <property type="entry name" value="ABC_TRANSPORTER_2"/>
    <property type="match status" value="1"/>
</dbReference>
<dbReference type="SMART" id="SM00382">
    <property type="entry name" value="AAA"/>
    <property type="match status" value="1"/>
</dbReference>